<evidence type="ECO:0000256" key="7">
    <source>
        <dbReference type="ARBA" id="ARBA00022833"/>
    </source>
</evidence>
<proteinExistence type="predicted"/>
<feature type="region of interest" description="Disordered" evidence="8">
    <location>
        <begin position="12"/>
        <end position="42"/>
    </location>
</feature>
<dbReference type="AlphaFoldDB" id="A0A165DLJ6"/>
<keyword evidence="6" id="KW-0833">Ubl conjugation pathway</keyword>
<feature type="compositionally biased region" description="Basic and acidic residues" evidence="8">
    <location>
        <begin position="200"/>
        <end position="217"/>
    </location>
</feature>
<dbReference type="InterPro" id="IPR058758">
    <property type="entry name" value="UBA_RNF216"/>
</dbReference>
<dbReference type="EMBL" id="KV427632">
    <property type="protein sequence ID" value="KZT05150.1"/>
    <property type="molecule type" value="Genomic_DNA"/>
</dbReference>
<evidence type="ECO:0000259" key="9">
    <source>
        <dbReference type="PROSITE" id="PS51873"/>
    </source>
</evidence>
<dbReference type="InterPro" id="IPR002867">
    <property type="entry name" value="IBR_dom"/>
</dbReference>
<dbReference type="PANTHER" id="PTHR22770:SF47">
    <property type="entry name" value="E3 UBIQUITIN-PROTEIN LIGASE RNF216"/>
    <property type="match status" value="1"/>
</dbReference>
<feature type="compositionally biased region" description="Low complexity" evidence="8">
    <location>
        <begin position="739"/>
        <end position="753"/>
    </location>
</feature>
<dbReference type="PROSITE" id="PS51873">
    <property type="entry name" value="TRIAD"/>
    <property type="match status" value="1"/>
</dbReference>
<evidence type="ECO:0000313" key="11">
    <source>
        <dbReference type="Proteomes" id="UP000076871"/>
    </source>
</evidence>
<dbReference type="InterPro" id="IPR047545">
    <property type="entry name" value="BRcat_RBR_RNF216"/>
</dbReference>
<feature type="compositionally biased region" description="Low complexity" evidence="8">
    <location>
        <begin position="70"/>
        <end position="84"/>
    </location>
</feature>
<name>A0A165DLJ6_9APHY</name>
<dbReference type="OrthoDB" id="10009520at2759"/>
<feature type="region of interest" description="Disordered" evidence="8">
    <location>
        <begin position="199"/>
        <end position="234"/>
    </location>
</feature>
<dbReference type="CDD" id="cd16630">
    <property type="entry name" value="RING-HC_RBR_RNF216"/>
    <property type="match status" value="1"/>
</dbReference>
<keyword evidence="3" id="KW-0479">Metal-binding</keyword>
<evidence type="ECO:0000256" key="3">
    <source>
        <dbReference type="ARBA" id="ARBA00022723"/>
    </source>
</evidence>
<evidence type="ECO:0000256" key="5">
    <source>
        <dbReference type="ARBA" id="ARBA00022771"/>
    </source>
</evidence>
<dbReference type="STRING" id="1314785.A0A165DLJ6"/>
<comment type="pathway">
    <text evidence="1">Protein modification; protein ubiquitination.</text>
</comment>
<gene>
    <name evidence="10" type="ORF">LAESUDRAFT_727400</name>
</gene>
<reference evidence="10 11" key="1">
    <citation type="journal article" date="2016" name="Mol. Biol. Evol.">
        <title>Comparative Genomics of Early-Diverging Mushroom-Forming Fungi Provides Insights into the Origins of Lignocellulose Decay Capabilities.</title>
        <authorList>
            <person name="Nagy L.G."/>
            <person name="Riley R."/>
            <person name="Tritt A."/>
            <person name="Adam C."/>
            <person name="Daum C."/>
            <person name="Floudas D."/>
            <person name="Sun H."/>
            <person name="Yadav J.S."/>
            <person name="Pangilinan J."/>
            <person name="Larsson K.H."/>
            <person name="Matsuura K."/>
            <person name="Barry K."/>
            <person name="Labutti K."/>
            <person name="Kuo R."/>
            <person name="Ohm R.A."/>
            <person name="Bhattacharya S.S."/>
            <person name="Shirouzu T."/>
            <person name="Yoshinaga Y."/>
            <person name="Martin F.M."/>
            <person name="Grigoriev I.V."/>
            <person name="Hibbett D.S."/>
        </authorList>
    </citation>
    <scope>NUCLEOTIDE SEQUENCE [LARGE SCALE GENOMIC DNA]</scope>
    <source>
        <strain evidence="10 11">93-53</strain>
    </source>
</reference>
<evidence type="ECO:0000256" key="6">
    <source>
        <dbReference type="ARBA" id="ARBA00022786"/>
    </source>
</evidence>
<dbReference type="RefSeq" id="XP_040762890.1">
    <property type="nucleotide sequence ID" value="XM_040909212.1"/>
</dbReference>
<dbReference type="PANTHER" id="PTHR22770">
    <property type="entry name" value="UBIQUITIN CONJUGATING ENZYME 7 INTERACTING PROTEIN-RELATED"/>
    <property type="match status" value="1"/>
</dbReference>
<feature type="domain" description="RING-type" evidence="9">
    <location>
        <begin position="345"/>
        <end position="557"/>
    </location>
</feature>
<dbReference type="InterPro" id="IPR051628">
    <property type="entry name" value="LUBAC_E3_Ligases"/>
</dbReference>
<feature type="region of interest" description="Disordered" evidence="8">
    <location>
        <begin position="63"/>
        <end position="150"/>
    </location>
</feature>
<dbReference type="CDD" id="cd20339">
    <property type="entry name" value="BRcat_RBR_RNF216"/>
    <property type="match status" value="1"/>
</dbReference>
<evidence type="ECO:0000313" key="10">
    <source>
        <dbReference type="EMBL" id="KZT05150.1"/>
    </source>
</evidence>
<dbReference type="Pfam" id="PF26200">
    <property type="entry name" value="Rcat_RNF216"/>
    <property type="match status" value="1"/>
</dbReference>
<keyword evidence="7" id="KW-0862">Zinc</keyword>
<organism evidence="10 11">
    <name type="scientific">Laetiporus sulphureus 93-53</name>
    <dbReference type="NCBI Taxonomy" id="1314785"/>
    <lineage>
        <taxon>Eukaryota</taxon>
        <taxon>Fungi</taxon>
        <taxon>Dikarya</taxon>
        <taxon>Basidiomycota</taxon>
        <taxon>Agaricomycotina</taxon>
        <taxon>Agaricomycetes</taxon>
        <taxon>Polyporales</taxon>
        <taxon>Laetiporus</taxon>
    </lineage>
</organism>
<dbReference type="CDD" id="cd20353">
    <property type="entry name" value="Rcat_RBR_RNF216"/>
    <property type="match status" value="1"/>
</dbReference>
<protein>
    <recommendedName>
        <fullName evidence="9">RING-type domain-containing protein</fullName>
    </recommendedName>
</protein>
<keyword evidence="4" id="KW-0677">Repeat</keyword>
<dbReference type="SUPFAM" id="SSF57850">
    <property type="entry name" value="RING/U-box"/>
    <property type="match status" value="2"/>
</dbReference>
<feature type="compositionally biased region" description="Basic and acidic residues" evidence="8">
    <location>
        <begin position="225"/>
        <end position="234"/>
    </location>
</feature>
<dbReference type="SMART" id="SM00647">
    <property type="entry name" value="IBR"/>
    <property type="match status" value="2"/>
</dbReference>
<sequence length="769" mass="85463">MVDTTRVIEIFSSPELSPIRQPRRTATRSGSKKSAAVDDDVIDLNDSEGLDFRFSFRVPFVKSQQKLPESPVAGPSRAARAGPAHEPANNYNPLPESDDDREGEPSIKIRGKQRAKPAPAVAPPAAAHRYRYPSAPAKPSEPATEEEARRPSLDEYIAQVLEIIPDVEPEYARKLVERHHSTYKGQIVGQVIHMLFENPDYPKVDPKGKAKRKREEEPAQPVEAKNAKQKVDYGNKDRQVNVGLGYPMQALDQLKLDFPLIPTNYIRHQLALNNVLYAPTYLVLHEQSKLENLPYKQKATATRRGRKGKAVVRLDEELEKEIEWVKLKLQSGLEDDAQAAEEPEDGIECACCFSVYPFEKMIQCPEAHLFCMDCMTSYASTKLGTHDANIVCIDQTGCKLAFPESELRRFLSPKLLSLYERVKQQKEIEAAGLENLEECPHCEYKCVIENEQEKLFRCQNEDCMAITCRQCKKPDHLPKSCKEMDEDKKLDARHTVEEAMTRALMRNCPKCSKAFVKEMGCNKMTCPHCHTLSCYVCRKIVTGYDHFNNPPPYTNRPDPKKCPLWDSVEQRHSQEVAAAGKKAMEELKRAHPELSEKDLHVDLPPPPPPDAGPSNAQAGPVPRVPGIIMGIPVARGIQAAGEAMRARIEALGRLQANMNGYQVYPAAPRVQLQPPPVVIPPPAHGPLPPAHLAAGHVHVQVGMPFGIPAPAVAPVQVQAPAAAHVRAHAHRAARIQLARPQAAHAVRAASAPARAREPRARAAKAPKRH</sequence>
<dbReference type="Pfam" id="PF26112">
    <property type="entry name" value="UBA_RNF216"/>
    <property type="match status" value="1"/>
</dbReference>
<feature type="region of interest" description="Disordered" evidence="8">
    <location>
        <begin position="598"/>
        <end position="621"/>
    </location>
</feature>
<keyword evidence="2" id="KW-0808">Transferase</keyword>
<keyword evidence="11" id="KW-1185">Reference proteome</keyword>
<dbReference type="InParanoid" id="A0A165DLJ6"/>
<dbReference type="Gene3D" id="1.20.120.1750">
    <property type="match status" value="1"/>
</dbReference>
<evidence type="ECO:0000256" key="4">
    <source>
        <dbReference type="ARBA" id="ARBA00022737"/>
    </source>
</evidence>
<dbReference type="InterPro" id="IPR044066">
    <property type="entry name" value="TRIAD_supradom"/>
</dbReference>
<dbReference type="GeneID" id="63826241"/>
<keyword evidence="5" id="KW-0863">Zinc-finger</keyword>
<dbReference type="Proteomes" id="UP000076871">
    <property type="component" value="Unassembled WGS sequence"/>
</dbReference>
<evidence type="ECO:0000256" key="1">
    <source>
        <dbReference type="ARBA" id="ARBA00004906"/>
    </source>
</evidence>
<accession>A0A165DLJ6</accession>
<dbReference type="GO" id="GO:0016740">
    <property type="term" value="F:transferase activity"/>
    <property type="evidence" value="ECO:0007669"/>
    <property type="project" value="UniProtKB-KW"/>
</dbReference>
<dbReference type="InterPro" id="IPR047544">
    <property type="entry name" value="RING-HC_RBR_RNF216"/>
</dbReference>
<dbReference type="GO" id="GO:0008270">
    <property type="term" value="F:zinc ion binding"/>
    <property type="evidence" value="ECO:0007669"/>
    <property type="project" value="UniProtKB-KW"/>
</dbReference>
<evidence type="ECO:0000256" key="2">
    <source>
        <dbReference type="ARBA" id="ARBA00022679"/>
    </source>
</evidence>
<feature type="region of interest" description="Disordered" evidence="8">
    <location>
        <begin position="739"/>
        <end position="769"/>
    </location>
</feature>
<feature type="compositionally biased region" description="Low complexity" evidence="8">
    <location>
        <begin position="116"/>
        <end position="137"/>
    </location>
</feature>
<evidence type="ECO:0000256" key="8">
    <source>
        <dbReference type="SAM" id="MobiDB-lite"/>
    </source>
</evidence>
<dbReference type="InterPro" id="IPR047546">
    <property type="entry name" value="Rcat_RBR_RNF216"/>
</dbReference>